<evidence type="ECO:0000313" key="3">
    <source>
        <dbReference type="Proteomes" id="UP000838686"/>
    </source>
</evidence>
<feature type="transmembrane region" description="Helical" evidence="1">
    <location>
        <begin position="6"/>
        <end position="24"/>
    </location>
</feature>
<accession>A0ABN8G9A8</accession>
<dbReference type="RefSeq" id="WP_236339524.1">
    <property type="nucleotide sequence ID" value="NZ_CAKMMF010000005.1"/>
</dbReference>
<organism evidence="2 3">
    <name type="scientific">Paenibacillus plantiphilus</name>
    <dbReference type="NCBI Taxonomy" id="2905650"/>
    <lineage>
        <taxon>Bacteria</taxon>
        <taxon>Bacillati</taxon>
        <taxon>Bacillota</taxon>
        <taxon>Bacilli</taxon>
        <taxon>Bacillales</taxon>
        <taxon>Paenibacillaceae</taxon>
        <taxon>Paenibacillus</taxon>
    </lineage>
</organism>
<comment type="caution">
    <text evidence="2">The sequence shown here is derived from an EMBL/GenBank/DDBJ whole genome shotgun (WGS) entry which is preliminary data.</text>
</comment>
<sequence length="206" mass="23273">MEFIIIYMVIVFAVVEISVVLMRATGLDKDISRFQVISLLTSTGFTTMESELISDHPIRRRIGMFLILFGLFSFAVIVSAFATILAPGFQSSYLAVSACSLIALLILVRTPMMTAFLSSKFNRSLERKFDVHELPIKDVLLLEESDHFAEMPISPNSPYIGQKMSDVLSLDADLNLLYIKRGTVQCAQRKVRNRAGSRRRTLFVRR</sequence>
<evidence type="ECO:0000313" key="2">
    <source>
        <dbReference type="EMBL" id="CAH1198907.1"/>
    </source>
</evidence>
<keyword evidence="1" id="KW-0812">Transmembrane</keyword>
<feature type="transmembrane region" description="Helical" evidence="1">
    <location>
        <begin position="92"/>
        <end position="117"/>
    </location>
</feature>
<protein>
    <submittedName>
        <fullName evidence="2">Uncharacterized protein</fullName>
    </submittedName>
</protein>
<feature type="transmembrane region" description="Helical" evidence="1">
    <location>
        <begin position="62"/>
        <end position="86"/>
    </location>
</feature>
<name>A0ABN8G9A8_9BACL</name>
<keyword evidence="1" id="KW-1133">Transmembrane helix</keyword>
<keyword evidence="1" id="KW-0472">Membrane</keyword>
<dbReference type="Proteomes" id="UP000838686">
    <property type="component" value="Unassembled WGS sequence"/>
</dbReference>
<proteinExistence type="predicted"/>
<evidence type="ECO:0000256" key="1">
    <source>
        <dbReference type="SAM" id="Phobius"/>
    </source>
</evidence>
<dbReference type="EMBL" id="CAKMMF010000005">
    <property type="protein sequence ID" value="CAH1198907.1"/>
    <property type="molecule type" value="Genomic_DNA"/>
</dbReference>
<reference evidence="2" key="1">
    <citation type="submission" date="2022-01" db="EMBL/GenBank/DDBJ databases">
        <authorList>
            <person name="Criscuolo A."/>
        </authorList>
    </citation>
    <scope>NUCLEOTIDE SEQUENCE</scope>
    <source>
        <strain evidence="2">CIP111893</strain>
    </source>
</reference>
<gene>
    <name evidence="2" type="ORF">PAECIP111893_01162</name>
</gene>
<keyword evidence="3" id="KW-1185">Reference proteome</keyword>